<proteinExistence type="predicted"/>
<feature type="compositionally biased region" description="Basic residues" evidence="1">
    <location>
        <begin position="55"/>
        <end position="66"/>
    </location>
</feature>
<dbReference type="Pfam" id="PF09365">
    <property type="entry name" value="DUF2461"/>
    <property type="match status" value="1"/>
</dbReference>
<sequence length="408" mass="45553">MAGTKRKSAVKDTTATDTGGGRRRSLRVSSSAQKSQYFDADSESEADAGDEVVSKKSRGKGRPAKKAKVEVESEGDDGDDYQDEPQDAEPEDEDEDDDSDDDAPPQVTFIPLPKLRDTGGIEYADDRLHPNTLAFLRDLKANNKRSWLKSHDAEYRRALQDWETYLTTLTTHITTIDPTIPDLPFKDINFRIYRDIRFSHDPTPYKPHFSAAFSRTGRKGPYACYYVHVEPDGKCFLGGGLWHPDAGALRRLRESIDERPGRWRGVLGGREFAGTFLGLDDGEGNTKEKGKSGGKKGGGRKSDAVEKEKDEGLTWEEKTVKAFAERNKDGALKTRPKGFNPEHRDMQLLKLKNFTVGKKLDDGVFTDEGGQEVVAGVVRDMFEFITHLNRIVMPDPGDDSDSNDEDED</sequence>
<feature type="compositionally biased region" description="Acidic residues" evidence="1">
    <location>
        <begin position="72"/>
        <end position="103"/>
    </location>
</feature>
<organism evidence="2 3">
    <name type="scientific">Dichotomopilus funicola</name>
    <dbReference type="NCBI Taxonomy" id="1934379"/>
    <lineage>
        <taxon>Eukaryota</taxon>
        <taxon>Fungi</taxon>
        <taxon>Dikarya</taxon>
        <taxon>Ascomycota</taxon>
        <taxon>Pezizomycotina</taxon>
        <taxon>Sordariomycetes</taxon>
        <taxon>Sordariomycetidae</taxon>
        <taxon>Sordariales</taxon>
        <taxon>Chaetomiaceae</taxon>
        <taxon>Dichotomopilus</taxon>
    </lineage>
</organism>
<evidence type="ECO:0000313" key="3">
    <source>
        <dbReference type="Proteomes" id="UP001302676"/>
    </source>
</evidence>
<dbReference type="InterPro" id="IPR012808">
    <property type="entry name" value="CHP02453"/>
</dbReference>
<evidence type="ECO:0000256" key="1">
    <source>
        <dbReference type="SAM" id="MobiDB-lite"/>
    </source>
</evidence>
<gene>
    <name evidence="2" type="ORF">C8A04DRAFT_35914</name>
</gene>
<feature type="compositionally biased region" description="Acidic residues" evidence="1">
    <location>
        <begin position="40"/>
        <end position="50"/>
    </location>
</feature>
<dbReference type="Proteomes" id="UP001302676">
    <property type="component" value="Unassembled WGS sequence"/>
</dbReference>
<dbReference type="EMBL" id="MU853570">
    <property type="protein sequence ID" value="KAK4145189.1"/>
    <property type="molecule type" value="Genomic_DNA"/>
</dbReference>
<feature type="region of interest" description="Disordered" evidence="1">
    <location>
        <begin position="278"/>
        <end position="312"/>
    </location>
</feature>
<dbReference type="PANTHER" id="PTHR36452">
    <property type="entry name" value="CHROMOSOME 12, WHOLE GENOME SHOTGUN SEQUENCE"/>
    <property type="match status" value="1"/>
</dbReference>
<feature type="compositionally biased region" description="Basic and acidic residues" evidence="1">
    <location>
        <begin position="300"/>
        <end position="312"/>
    </location>
</feature>
<reference evidence="2" key="1">
    <citation type="journal article" date="2023" name="Mol. Phylogenet. Evol.">
        <title>Genome-scale phylogeny and comparative genomics of the fungal order Sordariales.</title>
        <authorList>
            <person name="Hensen N."/>
            <person name="Bonometti L."/>
            <person name="Westerberg I."/>
            <person name="Brannstrom I.O."/>
            <person name="Guillou S."/>
            <person name="Cros-Aarteil S."/>
            <person name="Calhoun S."/>
            <person name="Haridas S."/>
            <person name="Kuo A."/>
            <person name="Mondo S."/>
            <person name="Pangilinan J."/>
            <person name="Riley R."/>
            <person name="LaButti K."/>
            <person name="Andreopoulos B."/>
            <person name="Lipzen A."/>
            <person name="Chen C."/>
            <person name="Yan M."/>
            <person name="Daum C."/>
            <person name="Ng V."/>
            <person name="Clum A."/>
            <person name="Steindorff A."/>
            <person name="Ohm R.A."/>
            <person name="Martin F."/>
            <person name="Silar P."/>
            <person name="Natvig D.O."/>
            <person name="Lalanne C."/>
            <person name="Gautier V."/>
            <person name="Ament-Velasquez S.L."/>
            <person name="Kruys A."/>
            <person name="Hutchinson M.I."/>
            <person name="Powell A.J."/>
            <person name="Barry K."/>
            <person name="Miller A.N."/>
            <person name="Grigoriev I.V."/>
            <person name="Debuchy R."/>
            <person name="Gladieux P."/>
            <person name="Hiltunen Thoren M."/>
            <person name="Johannesson H."/>
        </authorList>
    </citation>
    <scope>NUCLEOTIDE SEQUENCE</scope>
    <source>
        <strain evidence="2">CBS 141.50</strain>
    </source>
</reference>
<feature type="region of interest" description="Disordered" evidence="1">
    <location>
        <begin position="1"/>
        <end position="113"/>
    </location>
</feature>
<name>A0AAN6V660_9PEZI</name>
<dbReference type="RefSeq" id="XP_062638560.1">
    <property type="nucleotide sequence ID" value="XM_062783338.1"/>
</dbReference>
<evidence type="ECO:0000313" key="2">
    <source>
        <dbReference type="EMBL" id="KAK4145189.1"/>
    </source>
</evidence>
<dbReference type="PANTHER" id="PTHR36452:SF1">
    <property type="entry name" value="DUF2461 DOMAIN-CONTAINING PROTEIN"/>
    <property type="match status" value="1"/>
</dbReference>
<keyword evidence="3" id="KW-1185">Reference proteome</keyword>
<protein>
    <submittedName>
        <fullName evidence="2">Uncharacterized protein</fullName>
    </submittedName>
</protein>
<dbReference type="GeneID" id="87819951"/>
<accession>A0AAN6V660</accession>
<dbReference type="AlphaFoldDB" id="A0AAN6V660"/>
<dbReference type="NCBIfam" id="TIGR02453">
    <property type="entry name" value="TIGR02453 family protein"/>
    <property type="match status" value="1"/>
</dbReference>
<comment type="caution">
    <text evidence="2">The sequence shown here is derived from an EMBL/GenBank/DDBJ whole genome shotgun (WGS) entry which is preliminary data.</text>
</comment>
<reference evidence="2" key="2">
    <citation type="submission" date="2023-05" db="EMBL/GenBank/DDBJ databases">
        <authorList>
            <consortium name="Lawrence Berkeley National Laboratory"/>
            <person name="Steindorff A."/>
            <person name="Hensen N."/>
            <person name="Bonometti L."/>
            <person name="Westerberg I."/>
            <person name="Brannstrom I.O."/>
            <person name="Guillou S."/>
            <person name="Cros-Aarteil S."/>
            <person name="Calhoun S."/>
            <person name="Haridas S."/>
            <person name="Kuo A."/>
            <person name="Mondo S."/>
            <person name="Pangilinan J."/>
            <person name="Riley R."/>
            <person name="Labutti K."/>
            <person name="Andreopoulos B."/>
            <person name="Lipzen A."/>
            <person name="Chen C."/>
            <person name="Yanf M."/>
            <person name="Daum C."/>
            <person name="Ng V."/>
            <person name="Clum A."/>
            <person name="Ohm R."/>
            <person name="Martin F."/>
            <person name="Silar P."/>
            <person name="Natvig D."/>
            <person name="Lalanne C."/>
            <person name="Gautier V."/>
            <person name="Ament-Velasquez S.L."/>
            <person name="Kruys A."/>
            <person name="Hutchinson M.I."/>
            <person name="Powell A.J."/>
            <person name="Barry K."/>
            <person name="Miller A.N."/>
            <person name="Grigoriev I.V."/>
            <person name="Debuchy R."/>
            <person name="Gladieux P."/>
            <person name="Thoren M.H."/>
            <person name="Johannesson H."/>
        </authorList>
    </citation>
    <scope>NUCLEOTIDE SEQUENCE</scope>
    <source>
        <strain evidence="2">CBS 141.50</strain>
    </source>
</reference>